<evidence type="ECO:0000313" key="2">
    <source>
        <dbReference type="EMBL" id="HIV61525.1"/>
    </source>
</evidence>
<dbReference type="AlphaFoldDB" id="A0A9D1PGS5"/>
<dbReference type="InterPro" id="IPR010001">
    <property type="entry name" value="BofA"/>
</dbReference>
<keyword evidence="1" id="KW-1133">Transmembrane helix</keyword>
<feature type="transmembrane region" description="Helical" evidence="1">
    <location>
        <begin position="6"/>
        <end position="26"/>
    </location>
</feature>
<evidence type="ECO:0000313" key="3">
    <source>
        <dbReference type="Proteomes" id="UP000886808"/>
    </source>
</evidence>
<dbReference type="Pfam" id="PF07441">
    <property type="entry name" value="BofA"/>
    <property type="match status" value="1"/>
</dbReference>
<keyword evidence="1" id="KW-0472">Membrane</keyword>
<proteinExistence type="predicted"/>
<evidence type="ECO:0000256" key="1">
    <source>
        <dbReference type="SAM" id="Phobius"/>
    </source>
</evidence>
<gene>
    <name evidence="2" type="ORF">H9746_01550</name>
</gene>
<name>A0A9D1PGS5_9FIRM</name>
<sequence length="86" mass="9312">MDAAQVLIYVFFILIAVLALSALFTPIRLGLKFLINAVFGFLGLVIAGVFGDFLGVSIAINIFTVLLTAFLGIYGLILIIILNIFF</sequence>
<comment type="caution">
    <text evidence="2">The sequence shown here is derived from an EMBL/GenBank/DDBJ whole genome shotgun (WGS) entry which is preliminary data.</text>
</comment>
<organism evidence="2 3">
    <name type="scientific">Candidatus Butyricicoccus avistercoris</name>
    <dbReference type="NCBI Taxonomy" id="2838518"/>
    <lineage>
        <taxon>Bacteria</taxon>
        <taxon>Bacillati</taxon>
        <taxon>Bacillota</taxon>
        <taxon>Clostridia</taxon>
        <taxon>Eubacteriales</taxon>
        <taxon>Butyricicoccaceae</taxon>
        <taxon>Butyricicoccus</taxon>
    </lineage>
</organism>
<feature type="transmembrane region" description="Helical" evidence="1">
    <location>
        <begin position="60"/>
        <end position="85"/>
    </location>
</feature>
<reference evidence="2" key="1">
    <citation type="journal article" date="2021" name="PeerJ">
        <title>Extensive microbial diversity within the chicken gut microbiome revealed by metagenomics and culture.</title>
        <authorList>
            <person name="Gilroy R."/>
            <person name="Ravi A."/>
            <person name="Getino M."/>
            <person name="Pursley I."/>
            <person name="Horton D.L."/>
            <person name="Alikhan N.F."/>
            <person name="Baker D."/>
            <person name="Gharbi K."/>
            <person name="Hall N."/>
            <person name="Watson M."/>
            <person name="Adriaenssens E.M."/>
            <person name="Foster-Nyarko E."/>
            <person name="Jarju S."/>
            <person name="Secka A."/>
            <person name="Antonio M."/>
            <person name="Oren A."/>
            <person name="Chaudhuri R.R."/>
            <person name="La Ragione R."/>
            <person name="Hildebrand F."/>
            <person name="Pallen M.J."/>
        </authorList>
    </citation>
    <scope>NUCLEOTIDE SEQUENCE</scope>
    <source>
        <strain evidence="2">CHK193-4272</strain>
    </source>
</reference>
<reference evidence="2" key="2">
    <citation type="submission" date="2021-04" db="EMBL/GenBank/DDBJ databases">
        <authorList>
            <person name="Gilroy R."/>
        </authorList>
    </citation>
    <scope>NUCLEOTIDE SEQUENCE</scope>
    <source>
        <strain evidence="2">CHK193-4272</strain>
    </source>
</reference>
<feature type="transmembrane region" description="Helical" evidence="1">
    <location>
        <begin position="33"/>
        <end position="54"/>
    </location>
</feature>
<dbReference type="EMBL" id="DXIE01000013">
    <property type="protein sequence ID" value="HIV61525.1"/>
    <property type="molecule type" value="Genomic_DNA"/>
</dbReference>
<protein>
    <submittedName>
        <fullName evidence="2">Pro-sigmaK processing inhibitor BofA family protein</fullName>
    </submittedName>
</protein>
<dbReference type="Proteomes" id="UP000886808">
    <property type="component" value="Unassembled WGS sequence"/>
</dbReference>
<accession>A0A9D1PGS5</accession>
<keyword evidence="1" id="KW-0812">Transmembrane</keyword>